<proteinExistence type="inferred from homology"/>
<comment type="similarity">
    <text evidence="5">Belongs to the complex I subunit 2 family.</text>
</comment>
<accession>A0AAE9YF69</accession>
<name>A0AAE9YF69_9ACTN</name>
<feature type="transmembrane region" description="Helical" evidence="5">
    <location>
        <begin position="148"/>
        <end position="165"/>
    </location>
</feature>
<dbReference type="Pfam" id="PF00361">
    <property type="entry name" value="Proton_antipo_M"/>
    <property type="match status" value="1"/>
</dbReference>
<feature type="domain" description="NADH:quinone oxidoreductase/Mrp antiporter transmembrane" evidence="8">
    <location>
        <begin position="142"/>
        <end position="438"/>
    </location>
</feature>
<dbReference type="GO" id="GO:0012505">
    <property type="term" value="C:endomembrane system"/>
    <property type="evidence" value="ECO:0007669"/>
    <property type="project" value="UniProtKB-SubCell"/>
</dbReference>
<dbReference type="AlphaFoldDB" id="A0AAE9YF69"/>
<comment type="subcellular location">
    <subcellularLocation>
        <location evidence="5">Cell membrane</location>
        <topology evidence="5">Multi-pass membrane protein</topology>
    </subcellularLocation>
    <subcellularLocation>
        <location evidence="1">Endomembrane system</location>
        <topology evidence="1">Multi-pass membrane protein</topology>
    </subcellularLocation>
    <subcellularLocation>
        <location evidence="6">Membrane</location>
        <topology evidence="6">Multi-pass membrane protein</topology>
    </subcellularLocation>
</comment>
<dbReference type="PANTHER" id="PTHR22773">
    <property type="entry name" value="NADH DEHYDROGENASE"/>
    <property type="match status" value="1"/>
</dbReference>
<comment type="catalytic activity">
    <reaction evidence="5">
        <text>a quinone + NADH + 5 H(+)(in) = a quinol + NAD(+) + 4 H(+)(out)</text>
        <dbReference type="Rhea" id="RHEA:57888"/>
        <dbReference type="ChEBI" id="CHEBI:15378"/>
        <dbReference type="ChEBI" id="CHEBI:24646"/>
        <dbReference type="ChEBI" id="CHEBI:57540"/>
        <dbReference type="ChEBI" id="CHEBI:57945"/>
        <dbReference type="ChEBI" id="CHEBI:132124"/>
    </reaction>
</comment>
<keyword evidence="3 5" id="KW-1133">Transmembrane helix</keyword>
<dbReference type="HAMAP" id="MF_00445">
    <property type="entry name" value="NDH1_NuoN_1"/>
    <property type="match status" value="1"/>
</dbReference>
<dbReference type="InterPro" id="IPR001750">
    <property type="entry name" value="ND/Mrp_TM"/>
</dbReference>
<gene>
    <name evidence="5" type="primary">nuoN</name>
    <name evidence="9" type="ORF">PO878_19685</name>
</gene>
<keyword evidence="5" id="KW-0520">NAD</keyword>
<dbReference type="GO" id="GO:0042773">
    <property type="term" value="P:ATP synthesis coupled electron transport"/>
    <property type="evidence" value="ECO:0007669"/>
    <property type="project" value="InterPro"/>
</dbReference>
<evidence type="ECO:0000256" key="2">
    <source>
        <dbReference type="ARBA" id="ARBA00022692"/>
    </source>
</evidence>
<evidence type="ECO:0000256" key="7">
    <source>
        <dbReference type="SAM" id="MobiDB-lite"/>
    </source>
</evidence>
<keyword evidence="2 5" id="KW-0812">Transmembrane</keyword>
<feature type="transmembrane region" description="Helical" evidence="5">
    <location>
        <begin position="259"/>
        <end position="280"/>
    </location>
</feature>
<dbReference type="InterPro" id="IPR010096">
    <property type="entry name" value="NADH-Q_OxRdtase_suN/2"/>
</dbReference>
<dbReference type="GO" id="GO:0050136">
    <property type="term" value="F:NADH dehydrogenase (quinone) (non-electrogenic) activity"/>
    <property type="evidence" value="ECO:0007669"/>
    <property type="project" value="UniProtKB-UniRule"/>
</dbReference>
<feature type="compositionally biased region" description="Low complexity" evidence="7">
    <location>
        <begin position="512"/>
        <end position="528"/>
    </location>
</feature>
<evidence type="ECO:0000313" key="10">
    <source>
        <dbReference type="Proteomes" id="UP001216390"/>
    </source>
</evidence>
<comment type="function">
    <text evidence="5">NDH-1 shuttles electrons from NADH, via FMN and iron-sulfur (Fe-S) centers, to quinones in the respiratory chain. The immediate electron acceptor for the enzyme in this species is believed to be a menaquinone. Couples the redox reaction to proton translocation (for every two electrons transferred, four hydrogen ions are translocated across the cytoplasmic membrane), and thus conserves the redox energy in a proton gradient.</text>
</comment>
<keyword evidence="4 5" id="KW-0472">Membrane</keyword>
<dbReference type="EC" id="7.1.1.-" evidence="5"/>
<sequence>MTLATLLGQVDSVATPDIAWSALSPFLVLVVGAGLLLAVGGLLPRRTRVGWPALLTVATAIGAIVACVLLWRDLPDTGPRATAAGAYAVDGFSLFLIVVIAVGVIVASLLTDGYLRREDLEGPEPYILYLVSGAGGVVMASATDLIVLFLGLEILSIAAYVLAGLHRRRLRSGEAALKYFVLGGFSSAFFLYGIAMVYGATGTTNMVGISEFLASNRLTDEGLLLAGIGLLLVGFGFKVAAVPFHTWTPDVYQGSPTPVVSFMASAVKAAGFAGLLRVIVVTFSTHRLDWQPIIYGLAAASLLVGAVLAVVQTDVKRMMAYSSINHAGFMLIAVAAGTIDGVTATLFYLATYTILVAGTFGVITLLGRRGDGHHSLADYGGLARREPLLAFALTVFLLAQAGTPLTSGFLAKFYAVSAVVDAGSFWLGLVAMLSAVISAFLYLRVVLAMYAGAPGDEPEEGAEPAPVLRRIRVPWATGLTIALALVATIGIGIVPDPLTKVARDATPALVVDPDGPAAEEPAAPAEGP</sequence>
<feature type="transmembrane region" description="Helical" evidence="5">
    <location>
        <begin position="423"/>
        <end position="443"/>
    </location>
</feature>
<feature type="transmembrane region" description="Helical" evidence="5">
    <location>
        <begin position="473"/>
        <end position="494"/>
    </location>
</feature>
<reference evidence="9" key="1">
    <citation type="submission" date="2023-01" db="EMBL/GenBank/DDBJ databases">
        <title>The diversity of Class Acidimicrobiia in South China Sea sediment environments and the proposal of Iamia marina sp. nov., a novel species of the genus Iamia.</title>
        <authorList>
            <person name="He Y."/>
            <person name="Tian X."/>
        </authorList>
    </citation>
    <scope>NUCLEOTIDE SEQUENCE</scope>
    <source>
        <strain evidence="9">DSM 19957</strain>
    </source>
</reference>
<feature type="transmembrane region" description="Helical" evidence="5">
    <location>
        <begin position="91"/>
        <end position="114"/>
    </location>
</feature>
<evidence type="ECO:0000256" key="4">
    <source>
        <dbReference type="ARBA" id="ARBA00023136"/>
    </source>
</evidence>
<dbReference type="RefSeq" id="WP_272736238.1">
    <property type="nucleotide sequence ID" value="NZ_CP116942.1"/>
</dbReference>
<evidence type="ECO:0000259" key="8">
    <source>
        <dbReference type="Pfam" id="PF00361"/>
    </source>
</evidence>
<feature type="transmembrane region" description="Helical" evidence="5">
    <location>
        <begin position="22"/>
        <end position="43"/>
    </location>
</feature>
<dbReference type="EMBL" id="CP116942">
    <property type="protein sequence ID" value="WCO66716.1"/>
    <property type="molecule type" value="Genomic_DNA"/>
</dbReference>
<keyword evidence="5" id="KW-0813">Transport</keyword>
<feature type="transmembrane region" description="Helical" evidence="5">
    <location>
        <begin position="50"/>
        <end position="71"/>
    </location>
</feature>
<organism evidence="9 10">
    <name type="scientific">Iamia majanohamensis</name>
    <dbReference type="NCBI Taxonomy" id="467976"/>
    <lineage>
        <taxon>Bacteria</taxon>
        <taxon>Bacillati</taxon>
        <taxon>Actinomycetota</taxon>
        <taxon>Acidimicrobiia</taxon>
        <taxon>Acidimicrobiales</taxon>
        <taxon>Iamiaceae</taxon>
        <taxon>Iamia</taxon>
    </lineage>
</organism>
<keyword evidence="10" id="KW-1185">Reference proteome</keyword>
<dbReference type="GO" id="GO:0005886">
    <property type="term" value="C:plasma membrane"/>
    <property type="evidence" value="ECO:0007669"/>
    <property type="project" value="UniProtKB-SubCell"/>
</dbReference>
<keyword evidence="5" id="KW-0874">Quinone</keyword>
<dbReference type="Proteomes" id="UP001216390">
    <property type="component" value="Chromosome"/>
</dbReference>
<keyword evidence="5" id="KW-1003">Cell membrane</keyword>
<protein>
    <recommendedName>
        <fullName evidence="5">NADH-quinone oxidoreductase subunit N</fullName>
        <ecNumber evidence="5">7.1.1.-</ecNumber>
    </recommendedName>
    <alternativeName>
        <fullName evidence="5">NADH dehydrogenase I subunit N</fullName>
    </alternativeName>
    <alternativeName>
        <fullName evidence="5">NDH-1 subunit N</fullName>
    </alternativeName>
</protein>
<dbReference type="PRINTS" id="PR01434">
    <property type="entry name" value="NADHDHGNASE5"/>
</dbReference>
<feature type="transmembrane region" description="Helical" evidence="5">
    <location>
        <begin position="388"/>
        <end position="411"/>
    </location>
</feature>
<keyword evidence="5" id="KW-1278">Translocase</keyword>
<evidence type="ECO:0000256" key="1">
    <source>
        <dbReference type="ARBA" id="ARBA00004127"/>
    </source>
</evidence>
<dbReference type="GO" id="GO:0008137">
    <property type="term" value="F:NADH dehydrogenase (ubiquinone) activity"/>
    <property type="evidence" value="ECO:0007669"/>
    <property type="project" value="InterPro"/>
</dbReference>
<feature type="region of interest" description="Disordered" evidence="7">
    <location>
        <begin position="509"/>
        <end position="528"/>
    </location>
</feature>
<evidence type="ECO:0000313" key="9">
    <source>
        <dbReference type="EMBL" id="WCO66716.1"/>
    </source>
</evidence>
<feature type="transmembrane region" description="Helical" evidence="5">
    <location>
        <begin position="345"/>
        <end position="367"/>
    </location>
</feature>
<dbReference type="NCBIfam" id="TIGR01770">
    <property type="entry name" value="NDH_I_N"/>
    <property type="match status" value="1"/>
</dbReference>
<evidence type="ECO:0000256" key="5">
    <source>
        <dbReference type="HAMAP-Rule" id="MF_00445"/>
    </source>
</evidence>
<feature type="transmembrane region" description="Helical" evidence="5">
    <location>
        <begin position="292"/>
        <end position="311"/>
    </location>
</feature>
<dbReference type="KEGG" id="ima:PO878_19685"/>
<evidence type="ECO:0000256" key="3">
    <source>
        <dbReference type="ARBA" id="ARBA00022989"/>
    </source>
</evidence>
<dbReference type="GO" id="GO:0048038">
    <property type="term" value="F:quinone binding"/>
    <property type="evidence" value="ECO:0007669"/>
    <property type="project" value="UniProtKB-KW"/>
</dbReference>
<feature type="transmembrane region" description="Helical" evidence="5">
    <location>
        <begin position="177"/>
        <end position="198"/>
    </location>
</feature>
<evidence type="ECO:0000256" key="6">
    <source>
        <dbReference type="RuleBase" id="RU000320"/>
    </source>
</evidence>
<feature type="transmembrane region" description="Helical" evidence="5">
    <location>
        <begin position="223"/>
        <end position="247"/>
    </location>
</feature>
<comment type="subunit">
    <text evidence="5">NDH-1 is composed of 14 different subunits. Subunits NuoA, H, J, K, L, M, N constitute the membrane sector of the complex.</text>
</comment>